<evidence type="ECO:0000313" key="1">
    <source>
        <dbReference type="EMBL" id="EEF88202.1"/>
    </source>
</evidence>
<sequence length="221" mass="21843">MYGERQHLSGLWHGVDGSACRPGNGKQFACGGGKYCHACAARSEPVGACGAFTGVRAGCQFAEDDDLLADGCVLAGGRGVGVDDTAGIRAGIGLDAVRHSRGVLSGGAVACHSQGAGCVVNHGSLSGVVEFQHQAQGSCGVGGVDGGDACLFVCGESDAGPFFVRGGGDADVGICGYFGTVLHPGAEGDVDIGRGIVSSAACTADVCGDVHQYRCGGFLDA</sequence>
<dbReference type="HOGENOM" id="CLU_1248546_0_0_10"/>
<reference evidence="1 2" key="2">
    <citation type="submission" date="2009-01" db="EMBL/GenBank/DDBJ databases">
        <title>Draft genome sequence of Bacteroides cellulosilyticus (DSM 14838).</title>
        <authorList>
            <person name="Sudarsanam P."/>
            <person name="Ley R."/>
            <person name="Guruge J."/>
            <person name="Turnbaugh P.J."/>
            <person name="Mahowald M."/>
            <person name="Liep D."/>
            <person name="Gordon J."/>
        </authorList>
    </citation>
    <scope>NUCLEOTIDE SEQUENCE [LARGE SCALE GENOMIC DNA]</scope>
    <source>
        <strain evidence="1 2">DSM 14838</strain>
    </source>
</reference>
<dbReference type="Proteomes" id="UP000003711">
    <property type="component" value="Unassembled WGS sequence"/>
</dbReference>
<reference evidence="1 2" key="1">
    <citation type="submission" date="2008-12" db="EMBL/GenBank/DDBJ databases">
        <authorList>
            <person name="Fulton L."/>
            <person name="Clifton S."/>
            <person name="Fulton B."/>
            <person name="Xu J."/>
            <person name="Minx P."/>
            <person name="Pepin K.H."/>
            <person name="Johnson M."/>
            <person name="Bhonagiri V."/>
            <person name="Nash W.E."/>
            <person name="Mardis E.R."/>
            <person name="Wilson R.K."/>
        </authorList>
    </citation>
    <scope>NUCLEOTIDE SEQUENCE [LARGE SCALE GENOMIC DNA]</scope>
    <source>
        <strain evidence="1 2">DSM 14838</strain>
    </source>
</reference>
<comment type="caution">
    <text evidence="1">The sequence shown here is derived from an EMBL/GenBank/DDBJ whole genome shotgun (WGS) entry which is preliminary data.</text>
</comment>
<dbReference type="EMBL" id="ACCH01000320">
    <property type="protein sequence ID" value="EEF88202.1"/>
    <property type="molecule type" value="Genomic_DNA"/>
</dbReference>
<name>E2NIS7_9BACE</name>
<proteinExistence type="predicted"/>
<gene>
    <name evidence="1" type="ORF">BACCELL_04213</name>
</gene>
<accession>E2NIS7</accession>
<protein>
    <submittedName>
        <fullName evidence="1">Uncharacterized protein</fullName>
    </submittedName>
</protein>
<evidence type="ECO:0000313" key="2">
    <source>
        <dbReference type="Proteomes" id="UP000003711"/>
    </source>
</evidence>
<organism evidence="1 2">
    <name type="scientific">Bacteroides cellulosilyticus DSM 14838</name>
    <dbReference type="NCBI Taxonomy" id="537012"/>
    <lineage>
        <taxon>Bacteria</taxon>
        <taxon>Pseudomonadati</taxon>
        <taxon>Bacteroidota</taxon>
        <taxon>Bacteroidia</taxon>
        <taxon>Bacteroidales</taxon>
        <taxon>Bacteroidaceae</taxon>
        <taxon>Bacteroides</taxon>
    </lineage>
</organism>
<dbReference type="AlphaFoldDB" id="E2NIS7"/>